<accession>A0A9W9K7H7</accession>
<evidence type="ECO:0000313" key="3">
    <source>
        <dbReference type="Proteomes" id="UP001141434"/>
    </source>
</evidence>
<gene>
    <name evidence="2" type="ORF">NUU61_005325</name>
</gene>
<feature type="region of interest" description="Disordered" evidence="1">
    <location>
        <begin position="31"/>
        <end position="74"/>
    </location>
</feature>
<dbReference type="GeneID" id="81395075"/>
<keyword evidence="3" id="KW-1185">Reference proteome</keyword>
<comment type="caution">
    <text evidence="2">The sequence shown here is derived from an EMBL/GenBank/DDBJ whole genome shotgun (WGS) entry which is preliminary data.</text>
</comment>
<dbReference type="RefSeq" id="XP_056511520.1">
    <property type="nucleotide sequence ID" value="XM_056655907.1"/>
</dbReference>
<dbReference type="Proteomes" id="UP001141434">
    <property type="component" value="Unassembled WGS sequence"/>
</dbReference>
<feature type="compositionally biased region" description="Polar residues" evidence="1">
    <location>
        <begin position="44"/>
        <end position="53"/>
    </location>
</feature>
<reference evidence="2" key="2">
    <citation type="journal article" date="2023" name="IMA Fungus">
        <title>Comparative genomic study of the Penicillium genus elucidates a diverse pangenome and 15 lateral gene transfer events.</title>
        <authorList>
            <person name="Petersen C."/>
            <person name="Sorensen T."/>
            <person name="Nielsen M.R."/>
            <person name="Sondergaard T.E."/>
            <person name="Sorensen J.L."/>
            <person name="Fitzpatrick D.A."/>
            <person name="Frisvad J.C."/>
            <person name="Nielsen K.L."/>
        </authorList>
    </citation>
    <scope>NUCLEOTIDE SEQUENCE</scope>
    <source>
        <strain evidence="2">IBT 34128</strain>
    </source>
</reference>
<reference evidence="2" key="1">
    <citation type="submission" date="2022-11" db="EMBL/GenBank/DDBJ databases">
        <authorList>
            <person name="Petersen C."/>
        </authorList>
    </citation>
    <scope>NUCLEOTIDE SEQUENCE</scope>
    <source>
        <strain evidence="2">IBT 34128</strain>
    </source>
</reference>
<sequence>MALAVRLVDIGAQSAPAIDMPHVQHYDGWSNRAPLMPPGDHLRSSQPGITGSRQPALPDAGRCVGWRSGVSPEV</sequence>
<proteinExistence type="predicted"/>
<organism evidence="2 3">
    <name type="scientific">Penicillium alfredii</name>
    <dbReference type="NCBI Taxonomy" id="1506179"/>
    <lineage>
        <taxon>Eukaryota</taxon>
        <taxon>Fungi</taxon>
        <taxon>Dikarya</taxon>
        <taxon>Ascomycota</taxon>
        <taxon>Pezizomycotina</taxon>
        <taxon>Eurotiomycetes</taxon>
        <taxon>Eurotiomycetidae</taxon>
        <taxon>Eurotiales</taxon>
        <taxon>Aspergillaceae</taxon>
        <taxon>Penicillium</taxon>
    </lineage>
</organism>
<evidence type="ECO:0000313" key="2">
    <source>
        <dbReference type="EMBL" id="KAJ5095969.1"/>
    </source>
</evidence>
<evidence type="ECO:0000256" key="1">
    <source>
        <dbReference type="SAM" id="MobiDB-lite"/>
    </source>
</evidence>
<dbReference type="AlphaFoldDB" id="A0A9W9K7H7"/>
<name>A0A9W9K7H7_9EURO</name>
<protein>
    <submittedName>
        <fullName evidence="2">Uncharacterized protein</fullName>
    </submittedName>
</protein>
<dbReference type="EMBL" id="JAPMSZ010000007">
    <property type="protein sequence ID" value="KAJ5095969.1"/>
    <property type="molecule type" value="Genomic_DNA"/>
</dbReference>